<gene>
    <name evidence="3" type="ORF">ETSY2_27570</name>
</gene>
<name>W4M3W0_9BACT</name>
<dbReference type="EMBL" id="AZHX01001166">
    <property type="protein sequence ID" value="ETX04651.1"/>
    <property type="molecule type" value="Genomic_DNA"/>
</dbReference>
<dbReference type="GO" id="GO:0030976">
    <property type="term" value="F:thiamine pyrophosphate binding"/>
    <property type="evidence" value="ECO:0007669"/>
    <property type="project" value="TreeGrafter"/>
</dbReference>
<accession>W4M3W0</accession>
<dbReference type="Pfam" id="PF13343">
    <property type="entry name" value="SBP_bac_6"/>
    <property type="match status" value="1"/>
</dbReference>
<dbReference type="AlphaFoldDB" id="W4M3W0"/>
<reference evidence="3 4" key="1">
    <citation type="journal article" date="2014" name="Nature">
        <title>An environmental bacterial taxon with a large and distinct metabolic repertoire.</title>
        <authorList>
            <person name="Wilson M.C."/>
            <person name="Mori T."/>
            <person name="Ruckert C."/>
            <person name="Uria A.R."/>
            <person name="Helf M.J."/>
            <person name="Takada K."/>
            <person name="Gernert C."/>
            <person name="Steffens U.A."/>
            <person name="Heycke N."/>
            <person name="Schmitt S."/>
            <person name="Rinke C."/>
            <person name="Helfrich E.J."/>
            <person name="Brachmann A.O."/>
            <person name="Gurgui C."/>
            <person name="Wakimoto T."/>
            <person name="Kracht M."/>
            <person name="Crusemann M."/>
            <person name="Hentschel U."/>
            <person name="Abe I."/>
            <person name="Matsunaga S."/>
            <person name="Kalinowski J."/>
            <person name="Takeyama H."/>
            <person name="Piel J."/>
        </authorList>
    </citation>
    <scope>NUCLEOTIDE SEQUENCE [LARGE SCALE GENOMIC DNA]</scope>
    <source>
        <strain evidence="4">TSY2</strain>
    </source>
</reference>
<sequence>MRHTRTYLIIMLITLALALAATAADLSPQEQKLIPLAKEEGAVTLINPLFSDRTAKRLGAAFIKRYGLGDDFKFNNIRKGTGATVSTVRQEIKANKFTIDVHLVSAPGFFDAAAKRGAFLELDSANWKDHADLVEKAGQYHNYPYVVVPLAYTFQPVWNATCPGMENIDVTSYADVAKPELKGKTISPDITKSFTYTNTVISLTEAGVDMNALWDQVKATEPIVEFRTEPKMQMVIACERPFDMWNLSGRVYQNVVKKPELAKMIRIGHFKEGQVMLGNQAAVLKGAPHPNAGKLLIEFLLSKEGADIFVEGEAIYIFRKDYEVPEATRPYLLDLSQHKLLGLQDWVAAQKQFKAVRGEWAKRFK</sequence>
<dbReference type="SUPFAM" id="SSF53850">
    <property type="entry name" value="Periplasmic binding protein-like II"/>
    <property type="match status" value="1"/>
</dbReference>
<dbReference type="GO" id="GO:0015888">
    <property type="term" value="P:thiamine transport"/>
    <property type="evidence" value="ECO:0007669"/>
    <property type="project" value="TreeGrafter"/>
</dbReference>
<dbReference type="PATRIC" id="fig|1429439.4.peg.4672"/>
<evidence type="ECO:0000313" key="3">
    <source>
        <dbReference type="EMBL" id="ETX04651.1"/>
    </source>
</evidence>
<dbReference type="Gene3D" id="3.40.190.10">
    <property type="entry name" value="Periplasmic binding protein-like II"/>
    <property type="match status" value="2"/>
</dbReference>
<proteinExistence type="predicted"/>
<evidence type="ECO:0008006" key="5">
    <source>
        <dbReference type="Google" id="ProtNLM"/>
    </source>
</evidence>
<dbReference type="HOGENOM" id="CLU_757962_0_0_7"/>
<evidence type="ECO:0000256" key="1">
    <source>
        <dbReference type="ARBA" id="ARBA00022729"/>
    </source>
</evidence>
<dbReference type="PANTHER" id="PTHR30006:SF2">
    <property type="entry name" value="ABC TRANSPORTER SUBSTRATE-BINDING PROTEIN"/>
    <property type="match status" value="1"/>
</dbReference>
<protein>
    <recommendedName>
        <fullName evidence="5">Extracellular solute-binding protein</fullName>
    </recommendedName>
</protein>
<evidence type="ECO:0000313" key="4">
    <source>
        <dbReference type="Proteomes" id="UP000019140"/>
    </source>
</evidence>
<organism evidence="3 4">
    <name type="scientific">Candidatus Entotheonella gemina</name>
    <dbReference type="NCBI Taxonomy" id="1429439"/>
    <lineage>
        <taxon>Bacteria</taxon>
        <taxon>Pseudomonadati</taxon>
        <taxon>Nitrospinota/Tectimicrobiota group</taxon>
        <taxon>Candidatus Tectimicrobiota</taxon>
        <taxon>Candidatus Entotheonellia</taxon>
        <taxon>Candidatus Entotheonellales</taxon>
        <taxon>Candidatus Entotheonellaceae</taxon>
        <taxon>Candidatus Entotheonella</taxon>
    </lineage>
</organism>
<dbReference type="PANTHER" id="PTHR30006">
    <property type="entry name" value="THIAMINE-BINDING PERIPLASMIC PROTEIN-RELATED"/>
    <property type="match status" value="1"/>
</dbReference>
<dbReference type="GO" id="GO:0030288">
    <property type="term" value="C:outer membrane-bounded periplasmic space"/>
    <property type="evidence" value="ECO:0007669"/>
    <property type="project" value="TreeGrafter"/>
</dbReference>
<dbReference type="GO" id="GO:0030975">
    <property type="term" value="F:thiamine binding"/>
    <property type="evidence" value="ECO:0007669"/>
    <property type="project" value="TreeGrafter"/>
</dbReference>
<evidence type="ECO:0000256" key="2">
    <source>
        <dbReference type="SAM" id="SignalP"/>
    </source>
</evidence>
<comment type="caution">
    <text evidence="3">The sequence shown here is derived from an EMBL/GenBank/DDBJ whole genome shotgun (WGS) entry which is preliminary data.</text>
</comment>
<keyword evidence="1 2" id="KW-0732">Signal</keyword>
<feature type="chain" id="PRO_5004844755" description="Extracellular solute-binding protein" evidence="2">
    <location>
        <begin position="24"/>
        <end position="365"/>
    </location>
</feature>
<keyword evidence="4" id="KW-1185">Reference proteome</keyword>
<feature type="signal peptide" evidence="2">
    <location>
        <begin position="1"/>
        <end position="23"/>
    </location>
</feature>
<dbReference type="Proteomes" id="UP000019140">
    <property type="component" value="Unassembled WGS sequence"/>
</dbReference>